<evidence type="ECO:0000256" key="4">
    <source>
        <dbReference type="ARBA" id="ARBA00038168"/>
    </source>
</evidence>
<dbReference type="InterPro" id="IPR036400">
    <property type="entry name" value="Cyt_B5-like_heme/steroid_sf"/>
</dbReference>
<dbReference type="Proteomes" id="UP001211065">
    <property type="component" value="Unassembled WGS sequence"/>
</dbReference>
<keyword evidence="1" id="KW-0349">Heme</keyword>
<dbReference type="InterPro" id="IPR001199">
    <property type="entry name" value="Cyt_B5-like_heme/steroid-bd"/>
</dbReference>
<dbReference type="AlphaFoldDB" id="A0AAD5U7X5"/>
<reference evidence="6" key="1">
    <citation type="submission" date="2020-05" db="EMBL/GenBank/DDBJ databases">
        <title>Phylogenomic resolution of chytrid fungi.</title>
        <authorList>
            <person name="Stajich J.E."/>
            <person name="Amses K."/>
            <person name="Simmons R."/>
            <person name="Seto K."/>
            <person name="Myers J."/>
            <person name="Bonds A."/>
            <person name="Quandt C.A."/>
            <person name="Barry K."/>
            <person name="Liu P."/>
            <person name="Grigoriev I."/>
            <person name="Longcore J.E."/>
            <person name="James T.Y."/>
        </authorList>
    </citation>
    <scope>NUCLEOTIDE SEQUENCE</scope>
    <source>
        <strain evidence="6">JEL0476</strain>
    </source>
</reference>
<sequence length="87" mass="9689">MREVSLAEVFKHNTKEDLWIILHDCVYDVTKFAEKHPGGVAVLEENAGENATEQFKGIGHGKSELSKLNAECLVGKLMVEKHAGKHF</sequence>
<accession>A0AAD5U7X5</accession>
<dbReference type="InterPro" id="IPR050668">
    <property type="entry name" value="Cytochrome_b5"/>
</dbReference>
<dbReference type="GO" id="GO:0020037">
    <property type="term" value="F:heme binding"/>
    <property type="evidence" value="ECO:0007669"/>
    <property type="project" value="TreeGrafter"/>
</dbReference>
<dbReference type="FunFam" id="3.10.120.10:FF:000007">
    <property type="entry name" value="Sulfite oxidase, mitochondrial"/>
    <property type="match status" value="1"/>
</dbReference>
<evidence type="ECO:0000256" key="2">
    <source>
        <dbReference type="ARBA" id="ARBA00022723"/>
    </source>
</evidence>
<dbReference type="GO" id="GO:0016020">
    <property type="term" value="C:membrane"/>
    <property type="evidence" value="ECO:0007669"/>
    <property type="project" value="TreeGrafter"/>
</dbReference>
<evidence type="ECO:0000313" key="7">
    <source>
        <dbReference type="Proteomes" id="UP001211065"/>
    </source>
</evidence>
<keyword evidence="2" id="KW-0479">Metal-binding</keyword>
<comment type="caution">
    <text evidence="6">The sequence shown here is derived from an EMBL/GenBank/DDBJ whole genome shotgun (WGS) entry which is preliminary data.</text>
</comment>
<dbReference type="Gene3D" id="3.10.120.10">
    <property type="entry name" value="Cytochrome b5-like heme/steroid binding domain"/>
    <property type="match status" value="1"/>
</dbReference>
<dbReference type="SUPFAM" id="SSF55856">
    <property type="entry name" value="Cytochrome b5-like heme/steroid binding domain"/>
    <property type="match status" value="1"/>
</dbReference>
<gene>
    <name evidence="6" type="ORF">HK099_000434</name>
</gene>
<protein>
    <recommendedName>
        <fullName evidence="5">Cytochrome b5 heme-binding domain-containing protein</fullName>
    </recommendedName>
</protein>
<evidence type="ECO:0000256" key="3">
    <source>
        <dbReference type="ARBA" id="ARBA00023004"/>
    </source>
</evidence>
<evidence type="ECO:0000256" key="1">
    <source>
        <dbReference type="ARBA" id="ARBA00022617"/>
    </source>
</evidence>
<evidence type="ECO:0000313" key="6">
    <source>
        <dbReference type="EMBL" id="KAJ3227761.1"/>
    </source>
</evidence>
<evidence type="ECO:0000259" key="5">
    <source>
        <dbReference type="PROSITE" id="PS50255"/>
    </source>
</evidence>
<keyword evidence="3" id="KW-0408">Iron</keyword>
<dbReference type="SMART" id="SM01117">
    <property type="entry name" value="Cyt-b5"/>
    <property type="match status" value="1"/>
</dbReference>
<proteinExistence type="inferred from homology"/>
<feature type="domain" description="Cytochrome b5 heme-binding" evidence="5">
    <location>
        <begin position="1"/>
        <end position="78"/>
    </location>
</feature>
<comment type="similarity">
    <text evidence="4">Belongs to the cytochrome b5 family.</text>
</comment>
<dbReference type="PRINTS" id="PR00363">
    <property type="entry name" value="CYTOCHROMEB5"/>
</dbReference>
<name>A0AAD5U7X5_9FUNG</name>
<dbReference type="PROSITE" id="PS50255">
    <property type="entry name" value="CYTOCHROME_B5_2"/>
    <property type="match status" value="1"/>
</dbReference>
<dbReference type="GO" id="GO:0046872">
    <property type="term" value="F:metal ion binding"/>
    <property type="evidence" value="ECO:0007669"/>
    <property type="project" value="UniProtKB-KW"/>
</dbReference>
<keyword evidence="7" id="KW-1185">Reference proteome</keyword>
<organism evidence="6 7">
    <name type="scientific">Clydaea vesicula</name>
    <dbReference type="NCBI Taxonomy" id="447962"/>
    <lineage>
        <taxon>Eukaryota</taxon>
        <taxon>Fungi</taxon>
        <taxon>Fungi incertae sedis</taxon>
        <taxon>Chytridiomycota</taxon>
        <taxon>Chytridiomycota incertae sedis</taxon>
        <taxon>Chytridiomycetes</taxon>
        <taxon>Lobulomycetales</taxon>
        <taxon>Lobulomycetaceae</taxon>
        <taxon>Clydaea</taxon>
    </lineage>
</organism>
<dbReference type="PANTHER" id="PTHR19359">
    <property type="entry name" value="CYTOCHROME B5"/>
    <property type="match status" value="1"/>
</dbReference>
<dbReference type="EMBL" id="JADGJW010000011">
    <property type="protein sequence ID" value="KAJ3227761.1"/>
    <property type="molecule type" value="Genomic_DNA"/>
</dbReference>
<dbReference type="PANTHER" id="PTHR19359:SF14">
    <property type="entry name" value="CYTOCHROME B5 A"/>
    <property type="match status" value="1"/>
</dbReference>
<dbReference type="Pfam" id="PF00173">
    <property type="entry name" value="Cyt-b5"/>
    <property type="match status" value="1"/>
</dbReference>